<keyword evidence="1" id="KW-0328">Glycosyltransferase</keyword>
<dbReference type="EMBL" id="FZOW01000017">
    <property type="protein sequence ID" value="SNT40747.1"/>
    <property type="molecule type" value="Genomic_DNA"/>
</dbReference>
<dbReference type="PANTHER" id="PTHR12526">
    <property type="entry name" value="GLYCOSYLTRANSFERASE"/>
    <property type="match status" value="1"/>
</dbReference>
<protein>
    <submittedName>
        <fullName evidence="4">Glycosyltransferase involved in cell wall bisynthesis</fullName>
    </submittedName>
</protein>
<dbReference type="CDD" id="cd03794">
    <property type="entry name" value="GT4_WbuB-like"/>
    <property type="match status" value="1"/>
</dbReference>
<dbReference type="OrthoDB" id="3180470at2"/>
<dbReference type="Gene3D" id="3.40.50.2000">
    <property type="entry name" value="Glycogen Phosphorylase B"/>
    <property type="match status" value="2"/>
</dbReference>
<name>A0A239MCK3_9NOCA</name>
<dbReference type="Pfam" id="PF13692">
    <property type="entry name" value="Glyco_trans_1_4"/>
    <property type="match status" value="1"/>
</dbReference>
<dbReference type="GO" id="GO:0016757">
    <property type="term" value="F:glycosyltransferase activity"/>
    <property type="evidence" value="ECO:0007669"/>
    <property type="project" value="UniProtKB-KW"/>
</dbReference>
<reference evidence="5" key="1">
    <citation type="submission" date="2017-06" db="EMBL/GenBank/DDBJ databases">
        <authorList>
            <person name="Varghese N."/>
            <person name="Submissions S."/>
        </authorList>
    </citation>
    <scope>NUCLEOTIDE SEQUENCE [LARGE SCALE GENOMIC DNA]</scope>
    <source>
        <strain evidence="5">JCM 23211</strain>
    </source>
</reference>
<dbReference type="Pfam" id="PF13579">
    <property type="entry name" value="Glyco_trans_4_4"/>
    <property type="match status" value="1"/>
</dbReference>
<dbReference type="SUPFAM" id="SSF53756">
    <property type="entry name" value="UDP-Glycosyltransferase/glycogen phosphorylase"/>
    <property type="match status" value="1"/>
</dbReference>
<dbReference type="RefSeq" id="WP_089250895.1">
    <property type="nucleotide sequence ID" value="NZ_FZOW01000017.1"/>
</dbReference>
<evidence type="ECO:0000256" key="1">
    <source>
        <dbReference type="ARBA" id="ARBA00022676"/>
    </source>
</evidence>
<gene>
    <name evidence="4" type="ORF">SAMN05421642_11791</name>
</gene>
<feature type="domain" description="Glycosyltransferase subfamily 4-like N-terminal" evidence="3">
    <location>
        <begin position="15"/>
        <end position="199"/>
    </location>
</feature>
<keyword evidence="5" id="KW-1185">Reference proteome</keyword>
<evidence type="ECO:0000313" key="4">
    <source>
        <dbReference type="EMBL" id="SNT40747.1"/>
    </source>
</evidence>
<proteinExistence type="predicted"/>
<organism evidence="4 5">
    <name type="scientific">Rhodococcoides kyotonense</name>
    <dbReference type="NCBI Taxonomy" id="398843"/>
    <lineage>
        <taxon>Bacteria</taxon>
        <taxon>Bacillati</taxon>
        <taxon>Actinomycetota</taxon>
        <taxon>Actinomycetes</taxon>
        <taxon>Mycobacteriales</taxon>
        <taxon>Nocardiaceae</taxon>
        <taxon>Rhodococcoides</taxon>
    </lineage>
</organism>
<dbReference type="PANTHER" id="PTHR12526:SF633">
    <property type="entry name" value="COLANIC ACID BIOSYNTHESIS GLYCOSYL TRANSFERASE WCAI-RELATED"/>
    <property type="match status" value="1"/>
</dbReference>
<evidence type="ECO:0000256" key="2">
    <source>
        <dbReference type="ARBA" id="ARBA00022679"/>
    </source>
</evidence>
<sequence>MRVTLIGLNYKPEVTGIAPYTADVAEGLTERGYDVHVVTGFPHYPQWVADPRYGGSTISEVVDGVPVTRHRHYIPDRMTVRQRTHLEMSFGSKVVKSHLPASDVVICVSPALVSTGMVFARLKAQLVRPAIGVWVQDLYSRGVIETGTMHGPSAGATTNLESGILRSADGVAVIHQRFADHAVGELGVPRSKISVIPNWTHMPPQVPMDRDHARDLLGWSRDDVIAVHAGNMGLKQGLENVVDAAKQSDRLGGPVKFVLMGDGNQREILEARGQGVASLTFVRSLPEKEFRAALAAADVLLVNERPEIAEMSVPSKLTSYFGSGSPVVAATSAGSVTDQEVRAAGAGVRVDPADPVALVHTVAALAADSVSSRILASSGLKYVQENMSRDVAIDRFETWLQALVHTHRGRFRTASNAGLGL</sequence>
<evidence type="ECO:0000313" key="5">
    <source>
        <dbReference type="Proteomes" id="UP000198327"/>
    </source>
</evidence>
<evidence type="ECO:0000259" key="3">
    <source>
        <dbReference type="Pfam" id="PF13579"/>
    </source>
</evidence>
<keyword evidence="2 4" id="KW-0808">Transferase</keyword>
<dbReference type="AlphaFoldDB" id="A0A239MCK3"/>
<dbReference type="InterPro" id="IPR028098">
    <property type="entry name" value="Glyco_trans_4-like_N"/>
</dbReference>
<dbReference type="Proteomes" id="UP000198327">
    <property type="component" value="Unassembled WGS sequence"/>
</dbReference>
<accession>A0A239MCK3</accession>